<dbReference type="Proteomes" id="UP000655883">
    <property type="component" value="Segment"/>
</dbReference>
<sequence>MAKLDRAKWPTLAKAFDDYGHSYKFDDMFDAKVRSDSNYVVLCWKIDEDFYEMADLASDGNGNWEMQNDMFDGISLKQWKSLKITPQCDWFTYDGDGN</sequence>
<dbReference type="EMBL" id="MN988525">
    <property type="protein sequence ID" value="QIG72718.1"/>
    <property type="molecule type" value="Genomic_DNA"/>
</dbReference>
<proteinExistence type="predicted"/>
<organism evidence="1 2">
    <name type="scientific">Rhizobium phage RHph_Y65</name>
    <dbReference type="NCBI Taxonomy" id="2509785"/>
    <lineage>
        <taxon>Viruses</taxon>
        <taxon>Duplodnaviria</taxon>
        <taxon>Heunggongvirae</taxon>
        <taxon>Uroviricota</taxon>
        <taxon>Caudoviricetes</taxon>
        <taxon>Kleczkowskaviridae</taxon>
        <taxon>Cuauhnahuacvirus</taxon>
        <taxon>Cuauhnahuacvirus Y65</taxon>
    </lineage>
</organism>
<name>A0A7S5R7W5_9CAUD</name>
<accession>A0A7S5R7W5</accession>
<keyword evidence="2" id="KW-1185">Reference proteome</keyword>
<evidence type="ECO:0000313" key="1">
    <source>
        <dbReference type="EMBL" id="QIG72718.1"/>
    </source>
</evidence>
<protein>
    <submittedName>
        <fullName evidence="1">Uncharacterized protein</fullName>
    </submittedName>
</protein>
<reference evidence="1 2" key="1">
    <citation type="submission" date="2020-01" db="EMBL/GenBank/DDBJ databases">
        <title>Patterns of diversity and host range of bacteriophage communities associated with bean-nodulatin bacteria.</title>
        <authorList>
            <person name="Vann Cauwenberghe J."/>
            <person name="Santamaria R.I."/>
            <person name="Bustos P."/>
            <person name="Juarez S."/>
            <person name="Gonzalez V."/>
        </authorList>
    </citation>
    <scope>NUCLEOTIDE SEQUENCE [LARGE SCALE GENOMIC DNA]</scope>
    <source>
        <strain evidence="2">RHph</strain>
    </source>
</reference>
<evidence type="ECO:0000313" key="2">
    <source>
        <dbReference type="Proteomes" id="UP000655883"/>
    </source>
</evidence>
<gene>
    <name evidence="1" type="ORF">EVB97_160</name>
</gene>